<dbReference type="Proteomes" id="UP001165092">
    <property type="component" value="Unassembled WGS sequence"/>
</dbReference>
<evidence type="ECO:0000256" key="4">
    <source>
        <dbReference type="ARBA" id="ARBA00020295"/>
    </source>
</evidence>
<dbReference type="InterPro" id="IPR003385">
    <property type="entry name" value="Glyco_hydro_77"/>
</dbReference>
<proteinExistence type="inferred from homology"/>
<comment type="caution">
    <text evidence="11">The sequence shown here is derived from an EMBL/GenBank/DDBJ whole genome shotgun (WGS) entry which is preliminary data.</text>
</comment>
<dbReference type="InterPro" id="IPR017853">
    <property type="entry name" value="GH"/>
</dbReference>
<evidence type="ECO:0000256" key="3">
    <source>
        <dbReference type="ARBA" id="ARBA00012560"/>
    </source>
</evidence>
<sequence length="685" mass="74874">MSDAELIRLAEEHGVSTSYVDWKGAHVKVPPSTLRHVLGALGLDVRDPRAALEAHWEHQSKRLLPAAVVVRQGRAPDLRLPDGARTWVELAGGDWAEPGTSLPLGVHLLHVEHGDRRERAPILVAPNRLAGAQAGAPVRQLGLMAQLYSVRSRASWGIGDLRDLAELSDWAARDLGASFTLINPIHATEPVAPLEPSPYLPVGRRYASALYIRIEDVPEYAGLTPAQREQVQALAAGPRDRSRGSELLDRDSVWTAKRAALEILHRVRRTPERETALRAYLDREGSDLVEYATWCALAEEHGFDYRSWPEPLRDVRGSVVGAEALHRWGTVDFHRWVQWVLDEQLAAAQASARAAGMGTGIVHDLAVGVQGGGSDAWMYGDVLTPGIQVGAPPDAFNQQGQGWGQPPWHPIRLAEEGYLPFVSQMRQVMRHAGGVRVDHVMGLFRLWWVPEGASPAEGAYVRYDHEGMVGALLLAAHESGALVVGEDLGTVEPWVRDHLSERGVLGTSVLWFERDSSGEPRRPETWRTDCLATVATHDLPPVASYIAAEHVDLRNRLGLLTRPVEEERADAESQVAEWCALLVGLGLLDASVDPVADPAAVVKALHAYLGRTPSSMVGVALTDLVGDRRMQNQPGTSTEYPNWRIPLTDAEGRPVLLDELIADPVLTQEIRGLLGPLASPEPPSR</sequence>
<evidence type="ECO:0000313" key="11">
    <source>
        <dbReference type="EMBL" id="GLU47933.1"/>
    </source>
</evidence>
<dbReference type="AlphaFoldDB" id="A0A9W6P6J9"/>
<dbReference type="PANTHER" id="PTHR32438:SF5">
    <property type="entry name" value="4-ALPHA-GLUCANOTRANSFERASE DPE1, CHLOROPLASTIC_AMYLOPLASTIC"/>
    <property type="match status" value="1"/>
</dbReference>
<evidence type="ECO:0000256" key="7">
    <source>
        <dbReference type="ARBA" id="ARBA00023277"/>
    </source>
</evidence>
<dbReference type="Pfam" id="PF02446">
    <property type="entry name" value="Glyco_hydro_77"/>
    <property type="match status" value="1"/>
</dbReference>
<name>A0A9W6P6J9_9ACTN</name>
<evidence type="ECO:0000256" key="1">
    <source>
        <dbReference type="ARBA" id="ARBA00000439"/>
    </source>
</evidence>
<dbReference type="EMBL" id="BSQG01000003">
    <property type="protein sequence ID" value="GLU47933.1"/>
    <property type="molecule type" value="Genomic_DNA"/>
</dbReference>
<dbReference type="Gene3D" id="3.20.20.80">
    <property type="entry name" value="Glycosidases"/>
    <property type="match status" value="1"/>
</dbReference>
<keyword evidence="12" id="KW-1185">Reference proteome</keyword>
<gene>
    <name evidence="11" type="primary">malQ</name>
    <name evidence="11" type="ORF">Nans01_22840</name>
</gene>
<evidence type="ECO:0000256" key="6">
    <source>
        <dbReference type="ARBA" id="ARBA00022679"/>
    </source>
</evidence>
<evidence type="ECO:0000313" key="12">
    <source>
        <dbReference type="Proteomes" id="UP001165092"/>
    </source>
</evidence>
<keyword evidence="5 10" id="KW-0328">Glycosyltransferase</keyword>
<protein>
    <recommendedName>
        <fullName evidence="4 10">4-alpha-glucanotransferase</fullName>
        <ecNumber evidence="3 10">2.4.1.25</ecNumber>
    </recommendedName>
    <alternativeName>
        <fullName evidence="8 10">Amylomaltase</fullName>
    </alternativeName>
    <alternativeName>
        <fullName evidence="9 10">Disproportionating enzyme</fullName>
    </alternativeName>
</protein>
<accession>A0A9W6P6J9</accession>
<dbReference type="GO" id="GO:0004134">
    <property type="term" value="F:4-alpha-glucanotransferase activity"/>
    <property type="evidence" value="ECO:0007669"/>
    <property type="project" value="UniProtKB-EC"/>
</dbReference>
<dbReference type="SUPFAM" id="SSF51445">
    <property type="entry name" value="(Trans)glycosidases"/>
    <property type="match status" value="1"/>
</dbReference>
<dbReference type="PANTHER" id="PTHR32438">
    <property type="entry name" value="4-ALPHA-GLUCANOTRANSFERASE DPE1, CHLOROPLASTIC/AMYLOPLASTIC"/>
    <property type="match status" value="1"/>
</dbReference>
<keyword evidence="6 10" id="KW-0808">Transferase</keyword>
<reference evidence="11" key="1">
    <citation type="submission" date="2023-02" db="EMBL/GenBank/DDBJ databases">
        <title>Nocardiopsis ansamitocini NBRC 112285.</title>
        <authorList>
            <person name="Ichikawa N."/>
            <person name="Sato H."/>
            <person name="Tonouchi N."/>
        </authorList>
    </citation>
    <scope>NUCLEOTIDE SEQUENCE</scope>
    <source>
        <strain evidence="11">NBRC 112285</strain>
    </source>
</reference>
<keyword evidence="7 10" id="KW-0119">Carbohydrate metabolism</keyword>
<evidence type="ECO:0000256" key="9">
    <source>
        <dbReference type="ARBA" id="ARBA00031501"/>
    </source>
</evidence>
<comment type="similarity">
    <text evidence="2 10">Belongs to the disproportionating enzyme family.</text>
</comment>
<dbReference type="EC" id="2.4.1.25" evidence="3 10"/>
<comment type="catalytic activity">
    <reaction evidence="1 10">
        <text>Transfers a segment of a (1-&gt;4)-alpha-D-glucan to a new position in an acceptor, which may be glucose or a (1-&gt;4)-alpha-D-glucan.</text>
        <dbReference type="EC" id="2.4.1.25"/>
    </reaction>
</comment>
<evidence type="ECO:0000256" key="5">
    <source>
        <dbReference type="ARBA" id="ARBA00022676"/>
    </source>
</evidence>
<evidence type="ECO:0000256" key="2">
    <source>
        <dbReference type="ARBA" id="ARBA00005684"/>
    </source>
</evidence>
<organism evidence="11 12">
    <name type="scientific">Nocardiopsis ansamitocini</name>
    <dbReference type="NCBI Taxonomy" id="1670832"/>
    <lineage>
        <taxon>Bacteria</taxon>
        <taxon>Bacillati</taxon>
        <taxon>Actinomycetota</taxon>
        <taxon>Actinomycetes</taxon>
        <taxon>Streptosporangiales</taxon>
        <taxon>Nocardiopsidaceae</taxon>
        <taxon>Nocardiopsis</taxon>
    </lineage>
</organism>
<dbReference type="RefSeq" id="WP_285759243.1">
    <property type="nucleotide sequence ID" value="NZ_BSQG01000003.1"/>
</dbReference>
<evidence type="ECO:0000256" key="8">
    <source>
        <dbReference type="ARBA" id="ARBA00031423"/>
    </source>
</evidence>
<dbReference type="GO" id="GO:0005975">
    <property type="term" value="P:carbohydrate metabolic process"/>
    <property type="evidence" value="ECO:0007669"/>
    <property type="project" value="InterPro"/>
</dbReference>
<dbReference type="NCBIfam" id="TIGR00217">
    <property type="entry name" value="malQ"/>
    <property type="match status" value="1"/>
</dbReference>
<evidence type="ECO:0000256" key="10">
    <source>
        <dbReference type="RuleBase" id="RU361207"/>
    </source>
</evidence>